<feature type="region of interest" description="Disordered" evidence="1">
    <location>
        <begin position="218"/>
        <end position="273"/>
    </location>
</feature>
<name>C7N841_SLAHD</name>
<reference evidence="4 5" key="1">
    <citation type="journal article" date="2009" name="Stand. Genomic Sci.">
        <title>Complete genome sequence of Slackia heliotrinireducens type strain (RHS 1).</title>
        <authorList>
            <person name="Pukall R."/>
            <person name="Lapidus A."/>
            <person name="Nolan M."/>
            <person name="Copeland A."/>
            <person name="Glavina Del Rio T."/>
            <person name="Lucas S."/>
            <person name="Chen F."/>
            <person name="Tice H."/>
            <person name="Cheng J.F."/>
            <person name="Chertkov O."/>
            <person name="Bruce D."/>
            <person name="Goodwin L."/>
            <person name="Kuske C."/>
            <person name="Brettin T."/>
            <person name="Detter J.C."/>
            <person name="Han C."/>
            <person name="Pitluck S."/>
            <person name="Pati A."/>
            <person name="Mavrommatis K."/>
            <person name="Ivanova N."/>
            <person name="Ovchinnikova G."/>
            <person name="Chen A."/>
            <person name="Palaniappan K."/>
            <person name="Schneider S."/>
            <person name="Rohde M."/>
            <person name="Chain P."/>
            <person name="D'haeseleer P."/>
            <person name="Goker M."/>
            <person name="Bristow J."/>
            <person name="Eisen J.A."/>
            <person name="Markowitz V."/>
            <person name="Kyrpides N.C."/>
            <person name="Klenk H.P."/>
            <person name="Hugenholtz P."/>
        </authorList>
    </citation>
    <scope>NUCLEOTIDE SEQUENCE [LARGE SCALE GENOMIC DNA]</scope>
    <source>
        <strain evidence="5">ATCC 29202 / DSM 20476 / NCTC 11029 / RHS 1</strain>
    </source>
</reference>
<feature type="chain" id="PRO_5002980853" evidence="2">
    <location>
        <begin position="31"/>
        <end position="273"/>
    </location>
</feature>
<dbReference type="Pfam" id="PF16976">
    <property type="entry name" value="RcpC"/>
    <property type="match status" value="1"/>
</dbReference>
<keyword evidence="2" id="KW-0732">Signal</keyword>
<protein>
    <submittedName>
        <fullName evidence="4">Flp pilus assembly protein CpaB</fullName>
    </submittedName>
</protein>
<dbReference type="STRING" id="471855.Shel_20640"/>
<dbReference type="AlphaFoldDB" id="C7N841"/>
<sequence>MQRRKSVVFGILCGIACALCVAMYAQQLQADADAQRAEALARYGGEQTEVWVATRDIAPGETVDETNAEYRMWLVELLPHDAVSDLAGLESRVATSPIVQGEVISAQRFVADDEALGTPVPEGLCAVSVPAEDVATVGGSIRAGSRVDVYVSSGTTTDLLAHDVLVLFTSASSADGSEAISWATLAVEPEMVQELISAAERTSLYFSLPSDSVLADGSYATESEKGEADGPQEAEPEPEVEAKSDEGEPDASADTAFDEGPSTESKSQEEEVL</sequence>
<organism evidence="4 5">
    <name type="scientific">Slackia heliotrinireducens (strain ATCC 29202 / DSM 20476 / NCTC 11029 / RHS 1)</name>
    <name type="common">Peptococcus heliotrinreducens</name>
    <dbReference type="NCBI Taxonomy" id="471855"/>
    <lineage>
        <taxon>Bacteria</taxon>
        <taxon>Bacillati</taxon>
        <taxon>Actinomycetota</taxon>
        <taxon>Coriobacteriia</taxon>
        <taxon>Eggerthellales</taxon>
        <taxon>Eggerthellaceae</taxon>
        <taxon>Slackia</taxon>
    </lineage>
</organism>
<gene>
    <name evidence="4" type="ordered locus">Shel_20640</name>
</gene>
<dbReference type="CDD" id="cd11614">
    <property type="entry name" value="SAF_CpaB_FlgA_like"/>
    <property type="match status" value="1"/>
</dbReference>
<dbReference type="Proteomes" id="UP000002026">
    <property type="component" value="Chromosome"/>
</dbReference>
<accession>C7N841</accession>
<dbReference type="KEGG" id="shi:Shel_20640"/>
<keyword evidence="5" id="KW-1185">Reference proteome</keyword>
<dbReference type="HOGENOM" id="CLU_057068_5_0_11"/>
<dbReference type="InterPro" id="IPR017592">
    <property type="entry name" value="Pilus_assmbl_Flp-typ_CpaB"/>
</dbReference>
<feature type="signal peptide" evidence="2">
    <location>
        <begin position="1"/>
        <end position="30"/>
    </location>
</feature>
<dbReference type="RefSeq" id="WP_012799177.1">
    <property type="nucleotide sequence ID" value="NC_013165.1"/>
</dbReference>
<evidence type="ECO:0000313" key="5">
    <source>
        <dbReference type="Proteomes" id="UP000002026"/>
    </source>
</evidence>
<proteinExistence type="predicted"/>
<dbReference type="NCBIfam" id="TIGR03177">
    <property type="entry name" value="pilus_cpaB"/>
    <property type="match status" value="1"/>
</dbReference>
<feature type="domain" description="SAF" evidence="3">
    <location>
        <begin position="48"/>
        <end position="110"/>
    </location>
</feature>
<dbReference type="InterPro" id="IPR031571">
    <property type="entry name" value="RcpC_dom"/>
</dbReference>
<dbReference type="SMART" id="SM00858">
    <property type="entry name" value="SAF"/>
    <property type="match status" value="1"/>
</dbReference>
<evidence type="ECO:0000256" key="1">
    <source>
        <dbReference type="SAM" id="MobiDB-lite"/>
    </source>
</evidence>
<dbReference type="eggNOG" id="COG3745">
    <property type="taxonomic scope" value="Bacteria"/>
</dbReference>
<dbReference type="Pfam" id="PF08666">
    <property type="entry name" value="SAF"/>
    <property type="match status" value="1"/>
</dbReference>
<dbReference type="InterPro" id="IPR013974">
    <property type="entry name" value="SAF"/>
</dbReference>
<evidence type="ECO:0000256" key="2">
    <source>
        <dbReference type="SAM" id="SignalP"/>
    </source>
</evidence>
<evidence type="ECO:0000259" key="3">
    <source>
        <dbReference type="SMART" id="SM00858"/>
    </source>
</evidence>
<feature type="compositionally biased region" description="Acidic residues" evidence="1">
    <location>
        <begin position="230"/>
        <end position="239"/>
    </location>
</feature>
<evidence type="ECO:0000313" key="4">
    <source>
        <dbReference type="EMBL" id="ACV23076.1"/>
    </source>
</evidence>
<dbReference type="EMBL" id="CP001684">
    <property type="protein sequence ID" value="ACV23076.1"/>
    <property type="molecule type" value="Genomic_DNA"/>
</dbReference>